<comment type="caution">
    <text evidence="1">The sequence shown here is derived from an EMBL/GenBank/DDBJ whole genome shotgun (WGS) entry which is preliminary data.</text>
</comment>
<evidence type="ECO:0000313" key="1">
    <source>
        <dbReference type="EMBL" id="RTR34071.1"/>
    </source>
</evidence>
<organism evidence="1 2">
    <name type="scientific">Bacillus yapensis</name>
    <dbReference type="NCBI Taxonomy" id="2492960"/>
    <lineage>
        <taxon>Bacteria</taxon>
        <taxon>Bacillati</taxon>
        <taxon>Bacillota</taxon>
        <taxon>Bacilli</taxon>
        <taxon>Bacillales</taxon>
        <taxon>Bacillaceae</taxon>
        <taxon>Bacillus</taxon>
    </lineage>
</organism>
<proteinExistence type="predicted"/>
<gene>
    <name evidence="1" type="ORF">EKG37_07630</name>
</gene>
<protein>
    <submittedName>
        <fullName evidence="1">Uncharacterized protein</fullName>
    </submittedName>
</protein>
<dbReference type="AlphaFoldDB" id="A0A3S0IYB8"/>
<evidence type="ECO:0000313" key="2">
    <source>
        <dbReference type="Proteomes" id="UP000271374"/>
    </source>
</evidence>
<sequence>MDKEQLFQRVESMIISSTKTPKYVSFSTVKMADLFGVDYTEIERGISELLEEGRLQKSHIPELPAYEVYMLPS</sequence>
<dbReference type="Proteomes" id="UP000271374">
    <property type="component" value="Unassembled WGS sequence"/>
</dbReference>
<accession>A0A3S0IYB8</accession>
<dbReference type="OrthoDB" id="2884594at2"/>
<reference evidence="1 2" key="1">
    <citation type="submission" date="2018-12" db="EMBL/GenBank/DDBJ databases">
        <title>Bacillus yapensis draft genome sequence.</title>
        <authorList>
            <person name="Yu L."/>
            <person name="Xu X."/>
            <person name="Tang X."/>
        </authorList>
    </citation>
    <scope>NUCLEOTIDE SEQUENCE [LARGE SCALE GENOMIC DNA]</scope>
    <source>
        <strain evidence="1 2">XXST-01</strain>
    </source>
</reference>
<name>A0A3S0IYB8_9BACI</name>
<dbReference type="EMBL" id="RXNT01000004">
    <property type="protein sequence ID" value="RTR34071.1"/>
    <property type="molecule type" value="Genomic_DNA"/>
</dbReference>
<keyword evidence="2" id="KW-1185">Reference proteome</keyword>